<evidence type="ECO:0000256" key="5">
    <source>
        <dbReference type="ARBA" id="ARBA00022989"/>
    </source>
</evidence>
<evidence type="ECO:0000256" key="3">
    <source>
        <dbReference type="ARBA" id="ARBA00022475"/>
    </source>
</evidence>
<dbReference type="PANTHER" id="PTHR43386">
    <property type="entry name" value="OLIGOPEPTIDE TRANSPORT SYSTEM PERMEASE PROTEIN APPC"/>
    <property type="match status" value="1"/>
</dbReference>
<dbReference type="EMBL" id="BARS01001201">
    <property type="protein sequence ID" value="GAF85792.1"/>
    <property type="molecule type" value="Genomic_DNA"/>
</dbReference>
<feature type="transmembrane region" description="Helical" evidence="7">
    <location>
        <begin position="27"/>
        <end position="52"/>
    </location>
</feature>
<reference evidence="9" key="1">
    <citation type="journal article" date="2014" name="Front. Microbiol.">
        <title>High frequency of phylogenetically diverse reductive dehalogenase-homologous genes in deep subseafloor sedimentary metagenomes.</title>
        <authorList>
            <person name="Kawai M."/>
            <person name="Futagami T."/>
            <person name="Toyoda A."/>
            <person name="Takaki Y."/>
            <person name="Nishi S."/>
            <person name="Hori S."/>
            <person name="Arai W."/>
            <person name="Tsubouchi T."/>
            <person name="Morono Y."/>
            <person name="Uchiyama I."/>
            <person name="Ito T."/>
            <person name="Fujiyama A."/>
            <person name="Inagaki F."/>
            <person name="Takami H."/>
        </authorList>
    </citation>
    <scope>NUCLEOTIDE SEQUENCE</scope>
    <source>
        <strain evidence="9">Expedition CK06-06</strain>
    </source>
</reference>
<dbReference type="InterPro" id="IPR050366">
    <property type="entry name" value="BP-dependent_transpt_permease"/>
</dbReference>
<evidence type="ECO:0000256" key="6">
    <source>
        <dbReference type="ARBA" id="ARBA00023136"/>
    </source>
</evidence>
<dbReference type="SUPFAM" id="SSF161098">
    <property type="entry name" value="MetI-like"/>
    <property type="match status" value="1"/>
</dbReference>
<comment type="caution">
    <text evidence="9">The sequence shown here is derived from an EMBL/GenBank/DDBJ whole genome shotgun (WGS) entry which is preliminary data.</text>
</comment>
<name>X0TC75_9ZZZZ</name>
<accession>X0TC75</accession>
<feature type="transmembrane region" description="Helical" evidence="7">
    <location>
        <begin position="87"/>
        <end position="106"/>
    </location>
</feature>
<feature type="non-terminal residue" evidence="9">
    <location>
        <position position="1"/>
    </location>
</feature>
<evidence type="ECO:0000256" key="1">
    <source>
        <dbReference type="ARBA" id="ARBA00004651"/>
    </source>
</evidence>
<evidence type="ECO:0000259" key="8">
    <source>
        <dbReference type="PROSITE" id="PS50928"/>
    </source>
</evidence>
<evidence type="ECO:0000313" key="9">
    <source>
        <dbReference type="EMBL" id="GAF85792.1"/>
    </source>
</evidence>
<dbReference type="AlphaFoldDB" id="X0TC75"/>
<dbReference type="GO" id="GO:0055085">
    <property type="term" value="P:transmembrane transport"/>
    <property type="evidence" value="ECO:0007669"/>
    <property type="project" value="InterPro"/>
</dbReference>
<keyword evidence="5 7" id="KW-1133">Transmembrane helix</keyword>
<dbReference type="InterPro" id="IPR000515">
    <property type="entry name" value="MetI-like"/>
</dbReference>
<dbReference type="GO" id="GO:0005886">
    <property type="term" value="C:plasma membrane"/>
    <property type="evidence" value="ECO:0007669"/>
    <property type="project" value="UniProtKB-SubCell"/>
</dbReference>
<dbReference type="InterPro" id="IPR035906">
    <property type="entry name" value="MetI-like_sf"/>
</dbReference>
<keyword evidence="2" id="KW-0813">Transport</keyword>
<dbReference type="PANTHER" id="PTHR43386:SF25">
    <property type="entry name" value="PEPTIDE ABC TRANSPORTER PERMEASE PROTEIN"/>
    <property type="match status" value="1"/>
</dbReference>
<comment type="subcellular location">
    <subcellularLocation>
        <location evidence="1">Cell membrane</location>
        <topology evidence="1">Multi-pass membrane protein</topology>
    </subcellularLocation>
</comment>
<evidence type="ECO:0000256" key="7">
    <source>
        <dbReference type="SAM" id="Phobius"/>
    </source>
</evidence>
<evidence type="ECO:0000256" key="2">
    <source>
        <dbReference type="ARBA" id="ARBA00022448"/>
    </source>
</evidence>
<protein>
    <recommendedName>
        <fullName evidence="8">ABC transmembrane type-1 domain-containing protein</fullName>
    </recommendedName>
</protein>
<keyword evidence="3" id="KW-1003">Cell membrane</keyword>
<feature type="transmembrane region" description="Helical" evidence="7">
    <location>
        <begin position="149"/>
        <end position="170"/>
    </location>
</feature>
<gene>
    <name evidence="9" type="ORF">S01H1_02486</name>
</gene>
<sequence length="224" mass="24180">PSAEHPLGADHLGRDLWARLIYGARTILVLAPLSVFCALAIGTTLGLIGGYFGGWIDEIVMRVLDAIMAFPVILLYLIIIVALGPSVINVVIAITIAGAPGIARLVRSLTLDIRTREYIAAAELRGENPFYIMFVEILPNARGPIIVDAMLRIGYAVFAIGTLGFLGLGLPPPAPDWGSMVAQGRINIWINPWAVLWPSLAISSLVIGLNLFADGLHEETMRYQ</sequence>
<dbReference type="Pfam" id="PF00528">
    <property type="entry name" value="BPD_transp_1"/>
    <property type="match status" value="1"/>
</dbReference>
<dbReference type="PROSITE" id="PS50928">
    <property type="entry name" value="ABC_TM1"/>
    <property type="match status" value="1"/>
</dbReference>
<dbReference type="Gene3D" id="1.10.3720.10">
    <property type="entry name" value="MetI-like"/>
    <property type="match status" value="1"/>
</dbReference>
<proteinExistence type="predicted"/>
<organism evidence="9">
    <name type="scientific">marine sediment metagenome</name>
    <dbReference type="NCBI Taxonomy" id="412755"/>
    <lineage>
        <taxon>unclassified sequences</taxon>
        <taxon>metagenomes</taxon>
        <taxon>ecological metagenomes</taxon>
    </lineage>
</organism>
<keyword evidence="4 7" id="KW-0812">Transmembrane</keyword>
<evidence type="ECO:0000256" key="4">
    <source>
        <dbReference type="ARBA" id="ARBA00022692"/>
    </source>
</evidence>
<feature type="domain" description="ABC transmembrane type-1" evidence="8">
    <location>
        <begin position="24"/>
        <end position="213"/>
    </location>
</feature>
<dbReference type="CDD" id="cd06261">
    <property type="entry name" value="TM_PBP2"/>
    <property type="match status" value="1"/>
</dbReference>
<keyword evidence="6 7" id="KW-0472">Membrane</keyword>
<feature type="transmembrane region" description="Helical" evidence="7">
    <location>
        <begin position="190"/>
        <end position="213"/>
    </location>
</feature>
<feature type="transmembrane region" description="Helical" evidence="7">
    <location>
        <begin position="59"/>
        <end position="81"/>
    </location>
</feature>